<keyword evidence="2" id="KW-1185">Reference proteome</keyword>
<dbReference type="EMBL" id="BGPR01058892">
    <property type="protein sequence ID" value="GBO34971.1"/>
    <property type="molecule type" value="Genomic_DNA"/>
</dbReference>
<reference evidence="1 2" key="1">
    <citation type="journal article" date="2019" name="Sci. Rep.">
        <title>Orb-weaving spider Araneus ventricosus genome elucidates the spidroin gene catalogue.</title>
        <authorList>
            <person name="Kono N."/>
            <person name="Nakamura H."/>
            <person name="Ohtoshi R."/>
            <person name="Moran D.A.P."/>
            <person name="Shinohara A."/>
            <person name="Yoshida Y."/>
            <person name="Fujiwara M."/>
            <person name="Mori M."/>
            <person name="Tomita M."/>
            <person name="Arakawa K."/>
        </authorList>
    </citation>
    <scope>NUCLEOTIDE SEQUENCE [LARGE SCALE GENOMIC DNA]</scope>
</reference>
<name>A0A4Y2WDD6_ARAVE</name>
<protein>
    <submittedName>
        <fullName evidence="1">Uncharacterized protein</fullName>
    </submittedName>
</protein>
<dbReference type="AlphaFoldDB" id="A0A4Y2WDD6"/>
<accession>A0A4Y2WDD6</accession>
<gene>
    <name evidence="1" type="ORF">AVEN_112700_1</name>
</gene>
<comment type="caution">
    <text evidence="1">The sequence shown here is derived from an EMBL/GenBank/DDBJ whole genome shotgun (WGS) entry which is preliminary data.</text>
</comment>
<evidence type="ECO:0000313" key="1">
    <source>
        <dbReference type="EMBL" id="GBO34971.1"/>
    </source>
</evidence>
<sequence>MTPLTSQNTVSITFPADTLNVFVKVGWTWDRTPPYSPVSETITATVPVGWTWDRTQPYSPVSETITATVPVGWTWDVHGTSS</sequence>
<proteinExistence type="predicted"/>
<organism evidence="1 2">
    <name type="scientific">Araneus ventricosus</name>
    <name type="common">Orbweaver spider</name>
    <name type="synonym">Epeira ventricosa</name>
    <dbReference type="NCBI Taxonomy" id="182803"/>
    <lineage>
        <taxon>Eukaryota</taxon>
        <taxon>Metazoa</taxon>
        <taxon>Ecdysozoa</taxon>
        <taxon>Arthropoda</taxon>
        <taxon>Chelicerata</taxon>
        <taxon>Arachnida</taxon>
        <taxon>Araneae</taxon>
        <taxon>Araneomorphae</taxon>
        <taxon>Entelegynae</taxon>
        <taxon>Araneoidea</taxon>
        <taxon>Araneidae</taxon>
        <taxon>Araneus</taxon>
    </lineage>
</organism>
<dbReference type="Proteomes" id="UP000499080">
    <property type="component" value="Unassembled WGS sequence"/>
</dbReference>
<evidence type="ECO:0000313" key="2">
    <source>
        <dbReference type="Proteomes" id="UP000499080"/>
    </source>
</evidence>